<keyword evidence="1" id="KW-1133">Transmembrane helix</keyword>
<dbReference type="HOGENOM" id="CLU_1096878_0_0_11"/>
<feature type="transmembrane region" description="Helical" evidence="1">
    <location>
        <begin position="36"/>
        <end position="61"/>
    </location>
</feature>
<dbReference type="EMBL" id="CP002380">
    <property type="protein sequence ID" value="ADX75200.1"/>
    <property type="molecule type" value="Genomic_DNA"/>
</dbReference>
<evidence type="ECO:0000256" key="1">
    <source>
        <dbReference type="SAM" id="Phobius"/>
    </source>
</evidence>
<dbReference type="eggNOG" id="COG1595">
    <property type="taxonomic scope" value="Bacteria"/>
</dbReference>
<dbReference type="Proteomes" id="UP000008639">
    <property type="component" value="Plasmid pASPHE301"/>
</dbReference>
<name>F0MCE9_PSEPM</name>
<organism evidence="2 3">
    <name type="scientific">Pseudarthrobacter phenanthrenivorans (strain DSM 18606 / JCM 16027 / LMG 23796 / Sphe3)</name>
    <name type="common">Arthrobacter phenanthrenivorans</name>
    <dbReference type="NCBI Taxonomy" id="930171"/>
    <lineage>
        <taxon>Bacteria</taxon>
        <taxon>Bacillati</taxon>
        <taxon>Actinomycetota</taxon>
        <taxon>Actinomycetes</taxon>
        <taxon>Micrococcales</taxon>
        <taxon>Micrococcaceae</taxon>
        <taxon>Pseudarthrobacter</taxon>
    </lineage>
</organism>
<sequence>MNGLHFDERFSDALEAELVTRVQQAAPGKSRSGARLWGAGIVAGVAVLGGVGAAAAGILVLPGGEKVTPLGSTVEGTYTGQATIDLGTAPEGATGVRVELICLSTGNFTYPDGASSNCTQKDIGGEASDAIYTVKYAAGMERFTIVTEPDTRWKLTAKYVHEEIIEWARNAKGETYGVINERGEPDLIAVAATTGQSGYVYKNDLKEASGNVEGKTFSSPEEAMAWIDSHRGKPIPVYDKEGETKVGEFISGR</sequence>
<evidence type="ECO:0000313" key="3">
    <source>
        <dbReference type="Proteomes" id="UP000008639"/>
    </source>
</evidence>
<dbReference type="OrthoDB" id="3786257at2"/>
<dbReference type="RefSeq" id="WP_013603065.1">
    <property type="nucleotide sequence ID" value="NC_015146.1"/>
</dbReference>
<dbReference type="AlphaFoldDB" id="F0MCE9"/>
<proteinExistence type="predicted"/>
<evidence type="ECO:0000313" key="2">
    <source>
        <dbReference type="EMBL" id="ADX75200.1"/>
    </source>
</evidence>
<geneLocation type="plasmid" evidence="2 3">
    <name>pASPHE301</name>
</geneLocation>
<evidence type="ECO:0008006" key="4">
    <source>
        <dbReference type="Google" id="ProtNLM"/>
    </source>
</evidence>
<keyword evidence="1" id="KW-0472">Membrane</keyword>
<dbReference type="KEGG" id="apn:Asphe3_41350"/>
<protein>
    <recommendedName>
        <fullName evidence="4">Peptidase M56 family protein</fullName>
    </recommendedName>
</protein>
<gene>
    <name evidence="2" type="ordered locus">Asphe3_41350</name>
</gene>
<keyword evidence="2" id="KW-0614">Plasmid</keyword>
<keyword evidence="1" id="KW-0812">Transmembrane</keyword>
<reference evidence="3" key="1">
    <citation type="journal article" date="2011" name="Stand. Genomic Sci.">
        <title>Complete genome sequence of Arthrobacter phenanthrenivorans type strain (Sphe3).</title>
        <authorList>
            <person name="Kallimanis A."/>
            <person name="Labutti K.M."/>
            <person name="Lapidus A."/>
            <person name="Clum A."/>
            <person name="Lykidis A."/>
            <person name="Mavromatis K."/>
            <person name="Pagani I."/>
            <person name="Liolios K."/>
            <person name="Ivanova N."/>
            <person name="Goodwin L."/>
            <person name="Pitluck S."/>
            <person name="Chen A."/>
            <person name="Palaniappan K."/>
            <person name="Markowitz V."/>
            <person name="Bristow J."/>
            <person name="Velentzas A.D."/>
            <person name="Perisynakis A."/>
            <person name="Ouzounis C.C."/>
            <person name="Kyrpides N.C."/>
            <person name="Koukkou A.I."/>
            <person name="Drainas C."/>
        </authorList>
    </citation>
    <scope>NUCLEOTIDE SEQUENCE [LARGE SCALE GENOMIC DNA]</scope>
    <source>
        <strain evidence="3">DSM 18606 / JCM 16027 / LMG 23796 / Sphe3</strain>
        <plasmid evidence="3">Plasmid pASPHE301</plasmid>
    </source>
</reference>
<accession>F0MCE9</accession>